<dbReference type="RefSeq" id="WP_168034202.1">
    <property type="nucleotide sequence ID" value="NZ_JAAVNE010000046.1"/>
</dbReference>
<dbReference type="Proteomes" id="UP000787635">
    <property type="component" value="Unassembled WGS sequence"/>
</dbReference>
<name>A0ABX1E8W0_9PROT</name>
<protein>
    <submittedName>
        <fullName evidence="1">Uncharacterized protein</fullName>
    </submittedName>
</protein>
<accession>A0ABX1E8W0</accession>
<evidence type="ECO:0000313" key="2">
    <source>
        <dbReference type="Proteomes" id="UP000787635"/>
    </source>
</evidence>
<keyword evidence="2" id="KW-1185">Reference proteome</keyword>
<comment type="caution">
    <text evidence="1">The sequence shown here is derived from an EMBL/GenBank/DDBJ whole genome shotgun (WGS) entry which is preliminary data.</text>
</comment>
<sequence>MQAPEPDAALREAARAMDAALSGLFRDGPQAAGSDTYLGGVDEAWRKLRAALAPAAPAP</sequence>
<proteinExistence type="predicted"/>
<reference evidence="1 2" key="1">
    <citation type="submission" date="2020-03" db="EMBL/GenBank/DDBJ databases">
        <title>Roseomonas selenitidurans sp. nov. isolated from urban soil.</title>
        <authorList>
            <person name="Liu H."/>
        </authorList>
    </citation>
    <scope>NUCLEOTIDE SEQUENCE [LARGE SCALE GENOMIC DNA]</scope>
    <source>
        <strain evidence="1 2">BU-1</strain>
    </source>
</reference>
<gene>
    <name evidence="1" type="ORF">HEQ75_21620</name>
</gene>
<evidence type="ECO:0000313" key="1">
    <source>
        <dbReference type="EMBL" id="NKC33476.1"/>
    </source>
</evidence>
<dbReference type="EMBL" id="JAAVNE010000046">
    <property type="protein sequence ID" value="NKC33476.1"/>
    <property type="molecule type" value="Genomic_DNA"/>
</dbReference>
<organism evidence="1 2">
    <name type="scientific">Falsiroseomonas selenitidurans</name>
    <dbReference type="NCBI Taxonomy" id="2716335"/>
    <lineage>
        <taxon>Bacteria</taxon>
        <taxon>Pseudomonadati</taxon>
        <taxon>Pseudomonadota</taxon>
        <taxon>Alphaproteobacteria</taxon>
        <taxon>Acetobacterales</taxon>
        <taxon>Roseomonadaceae</taxon>
        <taxon>Falsiroseomonas</taxon>
    </lineage>
</organism>